<keyword evidence="7" id="KW-0547">Nucleotide-binding</keyword>
<organism evidence="13 14">
    <name type="scientific">Trifolium pratense</name>
    <name type="common">Red clover</name>
    <dbReference type="NCBI Taxonomy" id="57577"/>
    <lineage>
        <taxon>Eukaryota</taxon>
        <taxon>Viridiplantae</taxon>
        <taxon>Streptophyta</taxon>
        <taxon>Embryophyta</taxon>
        <taxon>Tracheophyta</taxon>
        <taxon>Spermatophyta</taxon>
        <taxon>Magnoliopsida</taxon>
        <taxon>eudicotyledons</taxon>
        <taxon>Gunneridae</taxon>
        <taxon>Pentapetalae</taxon>
        <taxon>rosids</taxon>
        <taxon>fabids</taxon>
        <taxon>Fabales</taxon>
        <taxon>Fabaceae</taxon>
        <taxon>Papilionoideae</taxon>
        <taxon>50 kb inversion clade</taxon>
        <taxon>NPAAA clade</taxon>
        <taxon>Hologalegina</taxon>
        <taxon>IRL clade</taxon>
        <taxon>Trifolieae</taxon>
        <taxon>Trifolium</taxon>
    </lineage>
</organism>
<evidence type="ECO:0000313" key="14">
    <source>
        <dbReference type="Proteomes" id="UP000236291"/>
    </source>
</evidence>
<evidence type="ECO:0000256" key="1">
    <source>
        <dbReference type="ARBA" id="ARBA00002025"/>
    </source>
</evidence>
<dbReference type="FunFam" id="3.40.50.620:FF:000103">
    <property type="entry name" value="tyrosine--tRNA ligase 1, cytoplasmic"/>
    <property type="match status" value="2"/>
</dbReference>
<evidence type="ECO:0000256" key="10">
    <source>
        <dbReference type="ARBA" id="ARBA00023146"/>
    </source>
</evidence>
<keyword evidence="5" id="KW-0963">Cytoplasm</keyword>
<evidence type="ECO:0000256" key="3">
    <source>
        <dbReference type="ARBA" id="ARBA00005594"/>
    </source>
</evidence>
<evidence type="ECO:0000256" key="12">
    <source>
        <dbReference type="ARBA" id="ARBA00048248"/>
    </source>
</evidence>
<keyword evidence="10 13" id="KW-0030">Aminoacyl-tRNA synthetase</keyword>
<dbReference type="InterPro" id="IPR050489">
    <property type="entry name" value="Tyr-tRNA_synthase"/>
</dbReference>
<dbReference type="NCBIfam" id="NF006330">
    <property type="entry name" value="PRK08560.1"/>
    <property type="match status" value="2"/>
</dbReference>
<reference evidence="13 14" key="2">
    <citation type="journal article" date="2017" name="Front. Plant Sci.">
        <title>Gene Classification and Mining of Molecular Markers Useful in Red Clover (Trifolium pratense) Breeding.</title>
        <authorList>
            <person name="Istvanek J."/>
            <person name="Dluhosova J."/>
            <person name="Dluhos P."/>
            <person name="Patkova L."/>
            <person name="Nedelnik J."/>
            <person name="Repkova J."/>
        </authorList>
    </citation>
    <scope>NUCLEOTIDE SEQUENCE [LARGE SCALE GENOMIC DNA]</scope>
    <source>
        <strain evidence="14">cv. Tatra</strain>
        <tissue evidence="13">Young leaves</tissue>
    </source>
</reference>
<comment type="function">
    <text evidence="1">Catalyzes the attachment of tyrosine to tRNA(Tyr) in a two-step reaction: tyrosine is first activated by ATP to form Tyr-AMP and then transferred to the acceptor end of tRNA(Tyr).</text>
</comment>
<dbReference type="FunFam" id="3.40.50.620:FF:000085">
    <property type="entry name" value="Tyrosine--tRNA ligase 1 cytoplasmic"/>
    <property type="match status" value="2"/>
</dbReference>
<evidence type="ECO:0000256" key="6">
    <source>
        <dbReference type="ARBA" id="ARBA00022598"/>
    </source>
</evidence>
<evidence type="ECO:0000256" key="11">
    <source>
        <dbReference type="ARBA" id="ARBA00033323"/>
    </source>
</evidence>
<dbReference type="InterPro" id="IPR002305">
    <property type="entry name" value="aa-tRNA-synth_Ic"/>
</dbReference>
<dbReference type="Pfam" id="PF00579">
    <property type="entry name" value="tRNA-synt_1b"/>
    <property type="match status" value="2"/>
</dbReference>
<comment type="similarity">
    <text evidence="3">Belongs to the class-I aminoacyl-tRNA synthetase family.</text>
</comment>
<sequence>MIEEHLESSNPYSNSNSIHEQLTLEQKFQIVTSVAEECIGENDLLNLLASKHQPVCYDGFEPSGQMHIAQGVMKTINVKKLISAGCHVKILIADWCAKLNNKMGGDLTKIETVGRYMIEIWKAIGMDLEGGKVEFLWSSKEINARADEYWPLVLDIALNNSVNKIISCSEIMGRIEKDELTAAQIIYPCMQCADIFFHKVDICQLGMDQRKVNVLAREYCDNIKRTSKPIILSHHMLPGLQGQDKMSKSDPSFSSIFMDDDEAKVIDKIKKAYCPPKIVEGNPCLDYIKYVVLPWFNEFTVERNVDNGGNKTYKSFEELVVDYESGQIHPGDLKPSLSKSLNKILEPVREHFKKNTYANNLQKSVKAYGVTKKDKHAKPKSVKACGVTKAMEAPAAEALKLLSVSESSNSNKDQLTLEQKFEIVKSVGEECIQENELRNLIAKKPIIFCYDGFEPSGRMHIAQGIMKTLNVNKLISADCRVKIWIADWFAKLNNKMGGDLGKIETVGRYMIEIWKAIGMDLGGGKVEFLWSSKEINARADEYWPLVLDIASNNSLNRIIRCSQIMGRSEKDELTAAQIIYPCMQCADIFFLKADICQLGMDQRKVNVLAREYCDVIKRKNKPIILSHHMLPGLQEGQEKMSKSDPSSSIFMDDEEAAVHEKIQKAFCPPKIVEQNPCLEYIQYIVLPWFNEFTVERGADNGGNKTFKSFEELVVDYESGELHPYDLKLALSKSLNTILQPVRELLRKDGIAKELSKCVKAYRITK</sequence>
<dbReference type="STRING" id="57577.A0A2K3NMU2"/>
<proteinExistence type="inferred from homology"/>
<name>A0A2K3NMU2_TRIPR</name>
<evidence type="ECO:0000313" key="13">
    <source>
        <dbReference type="EMBL" id="PNY04358.1"/>
    </source>
</evidence>
<dbReference type="GO" id="GO:0005829">
    <property type="term" value="C:cytosol"/>
    <property type="evidence" value="ECO:0007669"/>
    <property type="project" value="UniProtKB-SubCell"/>
</dbReference>
<evidence type="ECO:0000256" key="8">
    <source>
        <dbReference type="ARBA" id="ARBA00022840"/>
    </source>
</evidence>
<evidence type="ECO:0000256" key="5">
    <source>
        <dbReference type="ARBA" id="ARBA00022490"/>
    </source>
</evidence>
<keyword evidence="8" id="KW-0067">ATP-binding</keyword>
<dbReference type="Gene3D" id="3.40.50.620">
    <property type="entry name" value="HUPs"/>
    <property type="match status" value="4"/>
</dbReference>
<comment type="caution">
    <text evidence="13">The sequence shown here is derived from an EMBL/GenBank/DDBJ whole genome shotgun (WGS) entry which is preliminary data.</text>
</comment>
<dbReference type="Proteomes" id="UP000236291">
    <property type="component" value="Unassembled WGS sequence"/>
</dbReference>
<dbReference type="GO" id="GO:0005524">
    <property type="term" value="F:ATP binding"/>
    <property type="evidence" value="ECO:0007669"/>
    <property type="project" value="UniProtKB-KW"/>
</dbReference>
<evidence type="ECO:0000256" key="2">
    <source>
        <dbReference type="ARBA" id="ARBA00004514"/>
    </source>
</evidence>
<evidence type="ECO:0000256" key="7">
    <source>
        <dbReference type="ARBA" id="ARBA00022741"/>
    </source>
</evidence>
<keyword evidence="6" id="KW-0436">Ligase</keyword>
<gene>
    <name evidence="13" type="ORF">L195_g000777</name>
</gene>
<accession>A0A2K3NMU2</accession>
<reference evidence="13 14" key="1">
    <citation type="journal article" date="2014" name="Am. J. Bot.">
        <title>Genome assembly and annotation for red clover (Trifolium pratense; Fabaceae).</title>
        <authorList>
            <person name="Istvanek J."/>
            <person name="Jaros M."/>
            <person name="Krenek A."/>
            <person name="Repkova J."/>
        </authorList>
    </citation>
    <scope>NUCLEOTIDE SEQUENCE [LARGE SCALE GENOMIC DNA]</scope>
    <source>
        <strain evidence="14">cv. Tatra</strain>
        <tissue evidence="13">Young leaves</tissue>
    </source>
</reference>
<dbReference type="EMBL" id="ASHM01000289">
    <property type="protein sequence ID" value="PNY04358.1"/>
    <property type="molecule type" value="Genomic_DNA"/>
</dbReference>
<evidence type="ECO:0000256" key="9">
    <source>
        <dbReference type="ARBA" id="ARBA00022917"/>
    </source>
</evidence>
<dbReference type="PANTHER" id="PTHR46264">
    <property type="entry name" value="TYROSINE-TRNA LIGASE"/>
    <property type="match status" value="1"/>
</dbReference>
<dbReference type="GO" id="GO:0006437">
    <property type="term" value="P:tyrosyl-tRNA aminoacylation"/>
    <property type="evidence" value="ECO:0007669"/>
    <property type="project" value="TreeGrafter"/>
</dbReference>
<comment type="subcellular location">
    <subcellularLocation>
        <location evidence="2">Cytoplasm</location>
        <location evidence="2">Cytosol</location>
    </subcellularLocation>
</comment>
<comment type="catalytic activity">
    <reaction evidence="12">
        <text>tRNA(Tyr) + L-tyrosine + ATP = L-tyrosyl-tRNA(Tyr) + AMP + diphosphate + H(+)</text>
        <dbReference type="Rhea" id="RHEA:10220"/>
        <dbReference type="Rhea" id="RHEA-COMP:9706"/>
        <dbReference type="Rhea" id="RHEA-COMP:9707"/>
        <dbReference type="ChEBI" id="CHEBI:15378"/>
        <dbReference type="ChEBI" id="CHEBI:30616"/>
        <dbReference type="ChEBI" id="CHEBI:33019"/>
        <dbReference type="ChEBI" id="CHEBI:58315"/>
        <dbReference type="ChEBI" id="CHEBI:78442"/>
        <dbReference type="ChEBI" id="CHEBI:78536"/>
        <dbReference type="ChEBI" id="CHEBI:456215"/>
        <dbReference type="EC" id="6.1.1.1"/>
    </reaction>
</comment>
<keyword evidence="9" id="KW-0648">Protein biosynthesis</keyword>
<dbReference type="GO" id="GO:0004831">
    <property type="term" value="F:tyrosine-tRNA ligase activity"/>
    <property type="evidence" value="ECO:0007669"/>
    <property type="project" value="UniProtKB-EC"/>
</dbReference>
<dbReference type="InterPro" id="IPR014729">
    <property type="entry name" value="Rossmann-like_a/b/a_fold"/>
</dbReference>
<protein>
    <recommendedName>
        <fullName evidence="4">tyrosine--tRNA ligase</fullName>
        <ecNumber evidence="4">6.1.1.1</ecNumber>
    </recommendedName>
    <alternativeName>
        <fullName evidence="11">Tyrosyl-tRNA synthetase</fullName>
    </alternativeName>
</protein>
<evidence type="ECO:0000256" key="4">
    <source>
        <dbReference type="ARBA" id="ARBA00013160"/>
    </source>
</evidence>
<dbReference type="AlphaFoldDB" id="A0A2K3NMU2"/>
<dbReference type="SUPFAM" id="SSF52374">
    <property type="entry name" value="Nucleotidylyl transferase"/>
    <property type="match status" value="2"/>
</dbReference>
<dbReference type="EC" id="6.1.1.1" evidence="4"/>
<dbReference type="PANTHER" id="PTHR46264:SF4">
    <property type="entry name" value="TYROSINE--TRNA LIGASE, CYTOPLASMIC"/>
    <property type="match status" value="1"/>
</dbReference>